<dbReference type="GO" id="GO:2000142">
    <property type="term" value="P:regulation of DNA-templated transcription initiation"/>
    <property type="evidence" value="ECO:0007669"/>
    <property type="project" value="TreeGrafter"/>
</dbReference>
<dbReference type="AlphaFoldDB" id="A0A4Q7NCF1"/>
<dbReference type="GO" id="GO:0003677">
    <property type="term" value="F:DNA binding"/>
    <property type="evidence" value="ECO:0007669"/>
    <property type="project" value="UniProtKB-KW"/>
</dbReference>
<dbReference type="EMBL" id="SGXC01000002">
    <property type="protein sequence ID" value="RZS80297.1"/>
    <property type="molecule type" value="Genomic_DNA"/>
</dbReference>
<dbReference type="RefSeq" id="WP_130358076.1">
    <property type="nucleotide sequence ID" value="NZ_SGXC01000002.1"/>
</dbReference>
<evidence type="ECO:0000256" key="4">
    <source>
        <dbReference type="ARBA" id="ARBA00023159"/>
    </source>
</evidence>
<evidence type="ECO:0000256" key="1">
    <source>
        <dbReference type="ARBA" id="ARBA00009437"/>
    </source>
</evidence>
<dbReference type="InterPro" id="IPR036388">
    <property type="entry name" value="WH-like_DNA-bd_sf"/>
</dbReference>
<name>A0A4Q7NCF1_9BURK</name>
<evidence type="ECO:0000259" key="6">
    <source>
        <dbReference type="PROSITE" id="PS50931"/>
    </source>
</evidence>
<dbReference type="InterPro" id="IPR036390">
    <property type="entry name" value="WH_DNA-bd_sf"/>
</dbReference>
<feature type="domain" description="HTH lysR-type" evidence="6">
    <location>
        <begin position="1"/>
        <end position="58"/>
    </location>
</feature>
<dbReference type="PROSITE" id="PS50931">
    <property type="entry name" value="HTH_LYSR"/>
    <property type="match status" value="1"/>
</dbReference>
<dbReference type="SUPFAM" id="SSF53850">
    <property type="entry name" value="Periplasmic binding protein-like II"/>
    <property type="match status" value="1"/>
</dbReference>
<comment type="similarity">
    <text evidence="1">Belongs to the LysR transcriptional regulatory family.</text>
</comment>
<evidence type="ECO:0000313" key="8">
    <source>
        <dbReference type="Proteomes" id="UP000292445"/>
    </source>
</evidence>
<keyword evidence="5" id="KW-0804">Transcription</keyword>
<dbReference type="InterPro" id="IPR005119">
    <property type="entry name" value="LysR_subst-bd"/>
</dbReference>
<dbReference type="Gene3D" id="1.10.10.10">
    <property type="entry name" value="Winged helix-like DNA-binding domain superfamily/Winged helix DNA-binding domain"/>
    <property type="match status" value="1"/>
</dbReference>
<dbReference type="SUPFAM" id="SSF46785">
    <property type="entry name" value="Winged helix' DNA-binding domain"/>
    <property type="match status" value="1"/>
</dbReference>
<comment type="caution">
    <text evidence="7">The sequence shown here is derived from an EMBL/GenBank/DDBJ whole genome shotgun (WGS) entry which is preliminary data.</text>
</comment>
<keyword evidence="3" id="KW-0238">DNA-binding</keyword>
<gene>
    <name evidence="7" type="ORF">EV675_2896</name>
</gene>
<dbReference type="Proteomes" id="UP000292445">
    <property type="component" value="Unassembled WGS sequence"/>
</dbReference>
<dbReference type="FunFam" id="1.10.10.10:FF:000001">
    <property type="entry name" value="LysR family transcriptional regulator"/>
    <property type="match status" value="1"/>
</dbReference>
<accession>A0A4Q7NCF1</accession>
<proteinExistence type="inferred from homology"/>
<keyword evidence="8" id="KW-1185">Reference proteome</keyword>
<dbReference type="PRINTS" id="PR00039">
    <property type="entry name" value="HTHLYSR"/>
</dbReference>
<dbReference type="InterPro" id="IPR000847">
    <property type="entry name" value="LysR_HTH_N"/>
</dbReference>
<dbReference type="PANTHER" id="PTHR30293">
    <property type="entry name" value="TRANSCRIPTIONAL REGULATORY PROTEIN NAC-RELATED"/>
    <property type="match status" value="1"/>
</dbReference>
<dbReference type="Pfam" id="PF03466">
    <property type="entry name" value="LysR_substrate"/>
    <property type="match status" value="1"/>
</dbReference>
<dbReference type="Gene3D" id="3.40.190.290">
    <property type="match status" value="1"/>
</dbReference>
<protein>
    <submittedName>
        <fullName evidence="7">LysR family nitrogen assimilation transcriptional regulator</fullName>
    </submittedName>
</protein>
<sequence length="312" mass="34191">MDLKQLECFVRVVEFGSVTRAAITLNLSQPVVSRHVRQLEVELKEHLLERNGRGVIPTDAGKRLLERGRGILHQVRLARQEIEDLRGSPAGKVVVGMPPSVGKSLTVDLVSDFRAGFPRASLGVVEALTVSMYEWLLLGRLDFALLYNPPVTQQAAYEHVWSEDLYLIGSRGLDGKPMPASVKMRELANYPLITPGQPNAIRNLLDVQCARLGVPLSVALEVDAIESLLDLVDRGMGYAVLSRNAIYGRAHRPNLHASRIVSPSLTSQLVIATVSQRPLTRLAQATIDLIRKRIQGGVLAGDGKRDAPRGRA</sequence>
<dbReference type="Pfam" id="PF00126">
    <property type="entry name" value="HTH_1"/>
    <property type="match status" value="1"/>
</dbReference>
<evidence type="ECO:0000256" key="3">
    <source>
        <dbReference type="ARBA" id="ARBA00023125"/>
    </source>
</evidence>
<evidence type="ECO:0000313" key="7">
    <source>
        <dbReference type="EMBL" id="RZS80297.1"/>
    </source>
</evidence>
<dbReference type="OrthoDB" id="8587114at2"/>
<keyword evidence="2" id="KW-0805">Transcription regulation</keyword>
<keyword evidence="4" id="KW-0010">Activator</keyword>
<evidence type="ECO:0000256" key="2">
    <source>
        <dbReference type="ARBA" id="ARBA00023015"/>
    </source>
</evidence>
<dbReference type="CDD" id="cd08433">
    <property type="entry name" value="PBP2_Nac"/>
    <property type="match status" value="1"/>
</dbReference>
<organism evidence="7 8">
    <name type="scientific">Pigmentiphaga kullae</name>
    <dbReference type="NCBI Taxonomy" id="151784"/>
    <lineage>
        <taxon>Bacteria</taxon>
        <taxon>Pseudomonadati</taxon>
        <taxon>Pseudomonadota</taxon>
        <taxon>Betaproteobacteria</taxon>
        <taxon>Burkholderiales</taxon>
        <taxon>Alcaligenaceae</taxon>
        <taxon>Pigmentiphaga</taxon>
    </lineage>
</organism>
<reference evidence="7 8" key="1">
    <citation type="submission" date="2019-02" db="EMBL/GenBank/DDBJ databases">
        <title>Genomic Encyclopedia of Type Strains, Phase IV (KMG-IV): sequencing the most valuable type-strain genomes for metagenomic binning, comparative biology and taxonomic classification.</title>
        <authorList>
            <person name="Goeker M."/>
        </authorList>
    </citation>
    <scope>NUCLEOTIDE SEQUENCE [LARGE SCALE GENOMIC DNA]</scope>
    <source>
        <strain evidence="7 8">K24</strain>
    </source>
</reference>
<dbReference type="PANTHER" id="PTHR30293:SF0">
    <property type="entry name" value="NITROGEN ASSIMILATION REGULATORY PROTEIN NAC"/>
    <property type="match status" value="1"/>
</dbReference>
<evidence type="ECO:0000256" key="5">
    <source>
        <dbReference type="ARBA" id="ARBA00023163"/>
    </source>
</evidence>
<dbReference type="GO" id="GO:0003700">
    <property type="term" value="F:DNA-binding transcription factor activity"/>
    <property type="evidence" value="ECO:0007669"/>
    <property type="project" value="InterPro"/>
</dbReference>